<dbReference type="Proteomes" id="UP000824120">
    <property type="component" value="Chromosome 10"/>
</dbReference>
<dbReference type="OrthoDB" id="2143914at2759"/>
<dbReference type="InterPro" id="IPR051953">
    <property type="entry name" value="Plant_SW-associated_TFs"/>
</dbReference>
<gene>
    <name evidence="10" type="ORF">H5410_049425</name>
</gene>
<dbReference type="GO" id="GO:0005634">
    <property type="term" value="C:nucleus"/>
    <property type="evidence" value="ECO:0007669"/>
    <property type="project" value="UniProtKB-SubCell"/>
</dbReference>
<evidence type="ECO:0000259" key="9">
    <source>
        <dbReference type="PROSITE" id="PS51294"/>
    </source>
</evidence>
<dbReference type="CDD" id="cd00167">
    <property type="entry name" value="SANT"/>
    <property type="match status" value="1"/>
</dbReference>
<feature type="domain" description="Myb-like" evidence="8">
    <location>
        <begin position="11"/>
        <end position="64"/>
    </location>
</feature>
<dbReference type="AlphaFoldDB" id="A0A9J5WV22"/>
<evidence type="ECO:0000313" key="11">
    <source>
        <dbReference type="Proteomes" id="UP000824120"/>
    </source>
</evidence>
<evidence type="ECO:0000256" key="3">
    <source>
        <dbReference type="ARBA" id="ARBA00023015"/>
    </source>
</evidence>
<dbReference type="Pfam" id="PF00249">
    <property type="entry name" value="Myb_DNA-binding"/>
    <property type="match status" value="1"/>
</dbReference>
<feature type="compositionally biased region" description="Low complexity" evidence="7">
    <location>
        <begin position="129"/>
        <end position="138"/>
    </location>
</feature>
<dbReference type="PROSITE" id="PS50090">
    <property type="entry name" value="MYB_LIKE"/>
    <property type="match status" value="2"/>
</dbReference>
<accession>A0A9J5WV22</accession>
<evidence type="ECO:0000256" key="2">
    <source>
        <dbReference type="ARBA" id="ARBA00022737"/>
    </source>
</evidence>
<dbReference type="PROSITE" id="PS51294">
    <property type="entry name" value="HTH_MYB"/>
    <property type="match status" value="1"/>
</dbReference>
<comment type="caution">
    <text evidence="10">The sequence shown here is derived from an EMBL/GenBank/DDBJ whole genome shotgun (WGS) entry which is preliminary data.</text>
</comment>
<name>A0A9J5WV22_SOLCO</name>
<dbReference type="InterPro" id="IPR001005">
    <property type="entry name" value="SANT/Myb"/>
</dbReference>
<keyword evidence="2" id="KW-0677">Repeat</keyword>
<keyword evidence="11" id="KW-1185">Reference proteome</keyword>
<dbReference type="SMART" id="SM00717">
    <property type="entry name" value="SANT"/>
    <property type="match status" value="2"/>
</dbReference>
<evidence type="ECO:0000256" key="6">
    <source>
        <dbReference type="ARBA" id="ARBA00023242"/>
    </source>
</evidence>
<evidence type="ECO:0000313" key="10">
    <source>
        <dbReference type="EMBL" id="KAG5578798.1"/>
    </source>
</evidence>
<keyword evidence="4" id="KW-0238">DNA-binding</keyword>
<feature type="domain" description="HTH myb-type" evidence="9">
    <location>
        <begin position="65"/>
        <end position="119"/>
    </location>
</feature>
<dbReference type="InterPro" id="IPR009057">
    <property type="entry name" value="Homeodomain-like_sf"/>
</dbReference>
<reference evidence="10 11" key="1">
    <citation type="submission" date="2020-09" db="EMBL/GenBank/DDBJ databases">
        <title>De no assembly of potato wild relative species, Solanum commersonii.</title>
        <authorList>
            <person name="Cho K."/>
        </authorList>
    </citation>
    <scope>NUCLEOTIDE SEQUENCE [LARGE SCALE GENOMIC DNA]</scope>
    <source>
        <strain evidence="10">LZ3.2</strain>
        <tissue evidence="10">Leaf</tissue>
    </source>
</reference>
<evidence type="ECO:0000256" key="1">
    <source>
        <dbReference type="ARBA" id="ARBA00004123"/>
    </source>
</evidence>
<keyword evidence="6" id="KW-0539">Nucleus</keyword>
<dbReference type="GO" id="GO:0000976">
    <property type="term" value="F:transcription cis-regulatory region binding"/>
    <property type="evidence" value="ECO:0007669"/>
    <property type="project" value="UniProtKB-ARBA"/>
</dbReference>
<feature type="compositionally biased region" description="Polar residues" evidence="7">
    <location>
        <begin position="139"/>
        <end position="158"/>
    </location>
</feature>
<evidence type="ECO:0000256" key="4">
    <source>
        <dbReference type="ARBA" id="ARBA00023125"/>
    </source>
</evidence>
<feature type="domain" description="Myb-like" evidence="8">
    <location>
        <begin position="65"/>
        <end position="115"/>
    </location>
</feature>
<sequence>MGKGRTACCDKSKVKKGPWTTSEDLKLVLSYKNMDMAIGVPFLNKLVRLLRCGKSCRLRWINYLRPDVKRGNFTPQEEDTIINLHRAFGNRWSKIASHLPGRTDNEIKNVWNTHLKKRLVVMKKEEYNSSSSSTSTSSHQGQYMDNNSTTLESFSPTSSKANDQVMDFWEYMLDTSSTPTSINNLDHLDSYSNLDTTSEHHPQQLVDEFECQKWLTYLEIELGLTTNNQQDHQNNFMQL</sequence>
<keyword evidence="3" id="KW-0805">Transcription regulation</keyword>
<protein>
    <submittedName>
        <fullName evidence="10">Uncharacterized protein</fullName>
    </submittedName>
</protein>
<evidence type="ECO:0000256" key="7">
    <source>
        <dbReference type="SAM" id="MobiDB-lite"/>
    </source>
</evidence>
<evidence type="ECO:0000256" key="5">
    <source>
        <dbReference type="ARBA" id="ARBA00023163"/>
    </source>
</evidence>
<comment type="subcellular location">
    <subcellularLocation>
        <location evidence="1">Nucleus</location>
    </subcellularLocation>
</comment>
<keyword evidence="5" id="KW-0804">Transcription</keyword>
<feature type="region of interest" description="Disordered" evidence="7">
    <location>
        <begin position="126"/>
        <end position="158"/>
    </location>
</feature>
<evidence type="ECO:0000259" key="8">
    <source>
        <dbReference type="PROSITE" id="PS50090"/>
    </source>
</evidence>
<dbReference type="PANTHER" id="PTHR47997">
    <property type="entry name" value="MYB DOMAIN PROTEIN 55"/>
    <property type="match status" value="1"/>
</dbReference>
<dbReference type="PANTHER" id="PTHR47997:SF75">
    <property type="entry name" value="MYB DOMAIN PROTEIN 55"/>
    <property type="match status" value="1"/>
</dbReference>
<dbReference type="InterPro" id="IPR017930">
    <property type="entry name" value="Myb_dom"/>
</dbReference>
<dbReference type="SUPFAM" id="SSF46689">
    <property type="entry name" value="Homeodomain-like"/>
    <property type="match status" value="2"/>
</dbReference>
<proteinExistence type="predicted"/>
<dbReference type="GO" id="GO:0010597">
    <property type="term" value="P:green leaf volatile biosynthetic process"/>
    <property type="evidence" value="ECO:0007669"/>
    <property type="project" value="UniProtKB-ARBA"/>
</dbReference>
<dbReference type="EMBL" id="JACXVP010000010">
    <property type="protein sequence ID" value="KAG5578798.1"/>
    <property type="molecule type" value="Genomic_DNA"/>
</dbReference>
<dbReference type="Gene3D" id="1.10.10.60">
    <property type="entry name" value="Homeodomain-like"/>
    <property type="match status" value="2"/>
</dbReference>
<organism evidence="10 11">
    <name type="scientific">Solanum commersonii</name>
    <name type="common">Commerson's wild potato</name>
    <name type="synonym">Commerson's nightshade</name>
    <dbReference type="NCBI Taxonomy" id="4109"/>
    <lineage>
        <taxon>Eukaryota</taxon>
        <taxon>Viridiplantae</taxon>
        <taxon>Streptophyta</taxon>
        <taxon>Embryophyta</taxon>
        <taxon>Tracheophyta</taxon>
        <taxon>Spermatophyta</taxon>
        <taxon>Magnoliopsida</taxon>
        <taxon>eudicotyledons</taxon>
        <taxon>Gunneridae</taxon>
        <taxon>Pentapetalae</taxon>
        <taxon>asterids</taxon>
        <taxon>lamiids</taxon>
        <taxon>Solanales</taxon>
        <taxon>Solanaceae</taxon>
        <taxon>Solanoideae</taxon>
        <taxon>Solaneae</taxon>
        <taxon>Solanum</taxon>
    </lineage>
</organism>